<feature type="compositionally biased region" description="Pro residues" evidence="1">
    <location>
        <begin position="202"/>
        <end position="213"/>
    </location>
</feature>
<name>A0A6J3J765_SAPAP</name>
<dbReference type="GeneID" id="116562518"/>
<evidence type="ECO:0000313" key="3">
    <source>
        <dbReference type="RefSeq" id="XP_032150706.1"/>
    </source>
</evidence>
<feature type="region of interest" description="Disordered" evidence="1">
    <location>
        <begin position="1"/>
        <end position="129"/>
    </location>
</feature>
<reference evidence="3" key="1">
    <citation type="submission" date="2025-08" db="UniProtKB">
        <authorList>
            <consortium name="RefSeq"/>
        </authorList>
    </citation>
    <scope>IDENTIFICATION</scope>
    <source>
        <tissue evidence="3">Blood</tissue>
    </source>
</reference>
<sequence>MPTFSGQLRSRLSPLLPPRRRRPLQSPPGRSAPRQREARVAFPSPPPGPQPPASPELSVAQTSPPGPARPSPHAPQTLSNPLGSRRLLGEETLAAAGAGAARLRAGRRRGARYGEPSNEARAGAQRRRVLAEHGRGAAAATVAAGAQGPLHHWQPWSPSIFLPQGRRLGSAHVLGEEGAGARASPEGGGTCARAEGATLSCPLPPQPARPHPAAPTARREGAAGGGGSFLGGVGGQTGWCSDCSRRRSKEREERPQKSRD</sequence>
<feature type="compositionally biased region" description="Pro residues" evidence="1">
    <location>
        <begin position="64"/>
        <end position="73"/>
    </location>
</feature>
<protein>
    <submittedName>
        <fullName evidence="3">Uncharacterized protein LOC116562518</fullName>
    </submittedName>
</protein>
<feature type="region of interest" description="Disordered" evidence="1">
    <location>
        <begin position="197"/>
        <end position="260"/>
    </location>
</feature>
<evidence type="ECO:0000313" key="2">
    <source>
        <dbReference type="Proteomes" id="UP000504640"/>
    </source>
</evidence>
<organism evidence="2 3">
    <name type="scientific">Sapajus apella</name>
    <name type="common">Brown-capped capuchin</name>
    <name type="synonym">Cebus apella</name>
    <dbReference type="NCBI Taxonomy" id="9515"/>
    <lineage>
        <taxon>Eukaryota</taxon>
        <taxon>Metazoa</taxon>
        <taxon>Chordata</taxon>
        <taxon>Craniata</taxon>
        <taxon>Vertebrata</taxon>
        <taxon>Euteleostomi</taxon>
        <taxon>Mammalia</taxon>
        <taxon>Eutheria</taxon>
        <taxon>Euarchontoglires</taxon>
        <taxon>Primates</taxon>
        <taxon>Haplorrhini</taxon>
        <taxon>Platyrrhini</taxon>
        <taxon>Cebidae</taxon>
        <taxon>Cebinae</taxon>
        <taxon>Sapajus</taxon>
    </lineage>
</organism>
<feature type="compositionally biased region" description="Pro residues" evidence="1">
    <location>
        <begin position="43"/>
        <end position="54"/>
    </location>
</feature>
<feature type="compositionally biased region" description="Basic and acidic residues" evidence="1">
    <location>
        <begin position="243"/>
        <end position="260"/>
    </location>
</feature>
<dbReference type="Proteomes" id="UP000504640">
    <property type="component" value="Unplaced"/>
</dbReference>
<gene>
    <name evidence="3" type="primary">LOC116562518</name>
</gene>
<feature type="compositionally biased region" description="Low complexity" evidence="1">
    <location>
        <begin position="1"/>
        <end position="14"/>
    </location>
</feature>
<proteinExistence type="predicted"/>
<accession>A0A6J3J765</accession>
<dbReference type="AlphaFoldDB" id="A0A6J3J765"/>
<keyword evidence="2" id="KW-1185">Reference proteome</keyword>
<dbReference type="RefSeq" id="XP_032150706.1">
    <property type="nucleotide sequence ID" value="XM_032294815.1"/>
</dbReference>
<feature type="compositionally biased region" description="Low complexity" evidence="1">
    <location>
        <begin position="90"/>
        <end position="103"/>
    </location>
</feature>
<evidence type="ECO:0000256" key="1">
    <source>
        <dbReference type="SAM" id="MobiDB-lite"/>
    </source>
</evidence>
<feature type="compositionally biased region" description="Gly residues" evidence="1">
    <location>
        <begin position="222"/>
        <end position="237"/>
    </location>
</feature>